<name>A0A9D1EMZ2_9FIRM</name>
<dbReference type="PROSITE" id="PS51257">
    <property type="entry name" value="PROKAR_LIPOPROTEIN"/>
    <property type="match status" value="1"/>
</dbReference>
<accession>A0A9D1EMZ2</accession>
<evidence type="ECO:0000256" key="1">
    <source>
        <dbReference type="SAM" id="SignalP"/>
    </source>
</evidence>
<evidence type="ECO:0000313" key="2">
    <source>
        <dbReference type="EMBL" id="HIS24428.1"/>
    </source>
</evidence>
<dbReference type="Proteomes" id="UP000823982">
    <property type="component" value="Unassembled WGS sequence"/>
</dbReference>
<sequence>MYKFKAVSCIAAVFCSALILCGCASNGEPGEKLAVSLPEEYSTYDFAEYMLYYQAESADEFTQLLKDRVFAIPDYGVGELVKNRISEDGTELLYPYSDELLKSACIVVTPVDSNNRSFTLGDIGELGEAAADEIADVSLEVYSVIEYDGKTYMVERGLPQEQISDNYDNVYTETVGGVDVSFNCRMRATADGEDTHEVAVLITYVQDGGTVYIRPYDPAEYTEYLDLPEEFFAMQSLDLSEIAE</sequence>
<dbReference type="AlphaFoldDB" id="A0A9D1EMZ2"/>
<evidence type="ECO:0008006" key="4">
    <source>
        <dbReference type="Google" id="ProtNLM"/>
    </source>
</evidence>
<reference evidence="2" key="1">
    <citation type="submission" date="2020-10" db="EMBL/GenBank/DDBJ databases">
        <authorList>
            <person name="Gilroy R."/>
        </authorList>
    </citation>
    <scope>NUCLEOTIDE SEQUENCE</scope>
    <source>
        <strain evidence="2">CHK157-1446</strain>
    </source>
</reference>
<organism evidence="2 3">
    <name type="scientific">Candidatus Faeciplasma gallinarum</name>
    <dbReference type="NCBI Taxonomy" id="2840799"/>
    <lineage>
        <taxon>Bacteria</taxon>
        <taxon>Bacillati</taxon>
        <taxon>Bacillota</taxon>
        <taxon>Clostridia</taxon>
        <taxon>Eubacteriales</taxon>
        <taxon>Oscillospiraceae</taxon>
        <taxon>Oscillospiraceae incertae sedis</taxon>
        <taxon>Candidatus Faeciplasma</taxon>
    </lineage>
</organism>
<evidence type="ECO:0000313" key="3">
    <source>
        <dbReference type="Proteomes" id="UP000823982"/>
    </source>
</evidence>
<feature type="chain" id="PRO_5038734331" description="Lipoprotein" evidence="1">
    <location>
        <begin position="25"/>
        <end position="244"/>
    </location>
</feature>
<proteinExistence type="predicted"/>
<comment type="caution">
    <text evidence="2">The sequence shown here is derived from an EMBL/GenBank/DDBJ whole genome shotgun (WGS) entry which is preliminary data.</text>
</comment>
<dbReference type="EMBL" id="DVIR01000032">
    <property type="protein sequence ID" value="HIS24428.1"/>
    <property type="molecule type" value="Genomic_DNA"/>
</dbReference>
<gene>
    <name evidence="2" type="ORF">IAD01_03395</name>
</gene>
<protein>
    <recommendedName>
        <fullName evidence="4">Lipoprotein</fullName>
    </recommendedName>
</protein>
<reference evidence="2" key="2">
    <citation type="journal article" date="2021" name="PeerJ">
        <title>Extensive microbial diversity within the chicken gut microbiome revealed by metagenomics and culture.</title>
        <authorList>
            <person name="Gilroy R."/>
            <person name="Ravi A."/>
            <person name="Getino M."/>
            <person name="Pursley I."/>
            <person name="Horton D.L."/>
            <person name="Alikhan N.F."/>
            <person name="Baker D."/>
            <person name="Gharbi K."/>
            <person name="Hall N."/>
            <person name="Watson M."/>
            <person name="Adriaenssens E.M."/>
            <person name="Foster-Nyarko E."/>
            <person name="Jarju S."/>
            <person name="Secka A."/>
            <person name="Antonio M."/>
            <person name="Oren A."/>
            <person name="Chaudhuri R.R."/>
            <person name="La Ragione R."/>
            <person name="Hildebrand F."/>
            <person name="Pallen M.J."/>
        </authorList>
    </citation>
    <scope>NUCLEOTIDE SEQUENCE</scope>
    <source>
        <strain evidence="2">CHK157-1446</strain>
    </source>
</reference>
<feature type="signal peptide" evidence="1">
    <location>
        <begin position="1"/>
        <end position="24"/>
    </location>
</feature>
<keyword evidence="1" id="KW-0732">Signal</keyword>